<keyword evidence="7" id="KW-1185">Reference proteome</keyword>
<evidence type="ECO:0000313" key="7">
    <source>
        <dbReference type="Proteomes" id="UP000626092"/>
    </source>
</evidence>
<evidence type="ECO:0000256" key="2">
    <source>
        <dbReference type="ARBA" id="ARBA00004496"/>
    </source>
</evidence>
<reference evidence="6" key="1">
    <citation type="submission" date="2019-11" db="EMBL/GenBank/DDBJ databases">
        <authorList>
            <person name="Liu Y."/>
            <person name="Hou J."/>
            <person name="Li T.-Q."/>
            <person name="Guan C.-H."/>
            <person name="Wu X."/>
            <person name="Wu H.-Z."/>
            <person name="Ling F."/>
            <person name="Zhang R."/>
            <person name="Shi X.-G."/>
            <person name="Ren J.-P."/>
            <person name="Chen E.-F."/>
            <person name="Sun J.-M."/>
        </authorList>
    </citation>
    <scope>NUCLEOTIDE SEQUENCE</scope>
    <source>
        <strain evidence="6">Adult_tree_wgs_1</strain>
        <tissue evidence="6">Leaves</tissue>
    </source>
</reference>
<comment type="subcellular location">
    <subcellularLocation>
        <location evidence="2">Cytoplasm</location>
    </subcellularLocation>
    <subcellularLocation>
        <location evidence="1">Nucleus</location>
    </subcellularLocation>
</comment>
<keyword evidence="3" id="KW-0963">Cytoplasm</keyword>
<evidence type="ECO:0000313" key="6">
    <source>
        <dbReference type="EMBL" id="KAF7148375.1"/>
    </source>
</evidence>
<sequence length="325" mass="37206">MGIPFSCPYTDLDDLDRRLEAYLMRSMSFESFDGSDIGTALQSVSFNGRDSEPAIMRSFGSGKMILEGSLSLNGRELETTFSFRAPSDMEENAFVRCSSSMSRENGEKLPTSSKMSKMPSLESDNRRFHAALRLQKVYKSFPSCISFFDIEKPESAISRWSRARTRAAKVGKGLSKDERARKLALQHWLEAIDPRHRYGHNLQFYYVKWIHCESKQPFFYWLDIGEGKEVNLDRCSRSKLQQQCIKYLGPVSLIFLHGAPYSFVMVLLHLRTQLNPICNVNGGISFSFTMQTERKAYEVAVEDGKFLYRQTGKLLDTRAGHEDDK</sequence>
<evidence type="ECO:0000256" key="1">
    <source>
        <dbReference type="ARBA" id="ARBA00004123"/>
    </source>
</evidence>
<dbReference type="AlphaFoldDB" id="A0A834LQB2"/>
<feature type="region of interest" description="Disordered" evidence="5">
    <location>
        <begin position="100"/>
        <end position="120"/>
    </location>
</feature>
<dbReference type="InterPro" id="IPR044159">
    <property type="entry name" value="IQM"/>
</dbReference>
<dbReference type="GO" id="GO:0005634">
    <property type="term" value="C:nucleus"/>
    <property type="evidence" value="ECO:0007669"/>
    <property type="project" value="UniProtKB-SubCell"/>
</dbReference>
<accession>A0A834LQB2</accession>
<dbReference type="EMBL" id="WJXA01000003">
    <property type="protein sequence ID" value="KAF7148375.1"/>
    <property type="molecule type" value="Genomic_DNA"/>
</dbReference>
<evidence type="ECO:0000256" key="5">
    <source>
        <dbReference type="SAM" id="MobiDB-lite"/>
    </source>
</evidence>
<keyword evidence="4" id="KW-0539">Nucleus</keyword>
<organism evidence="6 7">
    <name type="scientific">Rhododendron simsii</name>
    <name type="common">Sims's rhododendron</name>
    <dbReference type="NCBI Taxonomy" id="118357"/>
    <lineage>
        <taxon>Eukaryota</taxon>
        <taxon>Viridiplantae</taxon>
        <taxon>Streptophyta</taxon>
        <taxon>Embryophyta</taxon>
        <taxon>Tracheophyta</taxon>
        <taxon>Spermatophyta</taxon>
        <taxon>Magnoliopsida</taxon>
        <taxon>eudicotyledons</taxon>
        <taxon>Gunneridae</taxon>
        <taxon>Pentapetalae</taxon>
        <taxon>asterids</taxon>
        <taxon>Ericales</taxon>
        <taxon>Ericaceae</taxon>
        <taxon>Ericoideae</taxon>
        <taxon>Rhodoreae</taxon>
        <taxon>Rhododendron</taxon>
    </lineage>
</organism>
<comment type="caution">
    <text evidence="6">The sequence shown here is derived from an EMBL/GenBank/DDBJ whole genome shotgun (WGS) entry which is preliminary data.</text>
</comment>
<dbReference type="OrthoDB" id="7344096at2759"/>
<evidence type="ECO:0000256" key="4">
    <source>
        <dbReference type="ARBA" id="ARBA00023242"/>
    </source>
</evidence>
<dbReference type="PANTHER" id="PTHR31250:SF38">
    <property type="entry name" value="IQ DOMAIN-CONTAINING PROTEIN IQM6"/>
    <property type="match status" value="1"/>
</dbReference>
<dbReference type="PANTHER" id="PTHR31250">
    <property type="entry name" value="IQ DOMAIN-CONTAINING PROTEIN IQM3"/>
    <property type="match status" value="1"/>
</dbReference>
<gene>
    <name evidence="6" type="ORF">RHSIM_Rhsim03G0002300</name>
</gene>
<dbReference type="GO" id="GO:0005737">
    <property type="term" value="C:cytoplasm"/>
    <property type="evidence" value="ECO:0007669"/>
    <property type="project" value="UniProtKB-SubCell"/>
</dbReference>
<protein>
    <submittedName>
        <fullName evidence="6">Uncharacterized protein</fullName>
    </submittedName>
</protein>
<evidence type="ECO:0000256" key="3">
    <source>
        <dbReference type="ARBA" id="ARBA00022490"/>
    </source>
</evidence>
<name>A0A834LQB2_RHOSS</name>
<dbReference type="Proteomes" id="UP000626092">
    <property type="component" value="Unassembled WGS sequence"/>
</dbReference>
<proteinExistence type="predicted"/>